<sequence>MAELTTDIQAKGGRGFPGRLFEALTELARTPRLLVALDFDGTLAPEVDDPEKARAVPEARAAVLA</sequence>
<organism evidence="1 2">
    <name type="scientific">Clavibacter michiganensis subsp. insidiosus</name>
    <dbReference type="NCBI Taxonomy" id="33014"/>
    <lineage>
        <taxon>Bacteria</taxon>
        <taxon>Bacillati</taxon>
        <taxon>Actinomycetota</taxon>
        <taxon>Actinomycetes</taxon>
        <taxon>Micrococcales</taxon>
        <taxon>Microbacteriaceae</taxon>
        <taxon>Clavibacter</taxon>
    </lineage>
</organism>
<evidence type="ECO:0000313" key="2">
    <source>
        <dbReference type="Proteomes" id="UP000266634"/>
    </source>
</evidence>
<dbReference type="AlphaFoldDB" id="A0A399QVJ2"/>
<proteinExistence type="predicted"/>
<feature type="non-terminal residue" evidence="1">
    <location>
        <position position="65"/>
    </location>
</feature>
<gene>
    <name evidence="1" type="ORF">DZF93_11600</name>
</gene>
<dbReference type="Gene3D" id="3.40.50.1000">
    <property type="entry name" value="HAD superfamily/HAD-like"/>
    <property type="match status" value="1"/>
</dbReference>
<accession>A0A399QVJ2</accession>
<dbReference type="InterPro" id="IPR023214">
    <property type="entry name" value="HAD_sf"/>
</dbReference>
<reference evidence="1 2" key="1">
    <citation type="submission" date="2018-08" db="EMBL/GenBank/DDBJ databases">
        <title>Genome Sequence of Clavibacter michiganensis Subspecies type strains, and the Atypical Peach-Colored Strains Isolated from Tomato.</title>
        <authorList>
            <person name="Osdaghi E."/>
            <person name="Portier P."/>
            <person name="Briand M."/>
            <person name="Jacques M.-A."/>
        </authorList>
    </citation>
    <scope>NUCLEOTIDE SEQUENCE [LARGE SCALE GENOMIC DNA]</scope>
    <source>
        <strain evidence="1 2">CFBP 6488</strain>
    </source>
</reference>
<name>A0A399QVJ2_9MICO</name>
<evidence type="ECO:0000313" key="1">
    <source>
        <dbReference type="EMBL" id="RIJ22863.1"/>
    </source>
</evidence>
<dbReference type="Proteomes" id="UP000266634">
    <property type="component" value="Unassembled WGS sequence"/>
</dbReference>
<comment type="caution">
    <text evidence="1">The sequence shown here is derived from an EMBL/GenBank/DDBJ whole genome shotgun (WGS) entry which is preliminary data.</text>
</comment>
<dbReference type="EMBL" id="QWEA01000499">
    <property type="protein sequence ID" value="RIJ22863.1"/>
    <property type="molecule type" value="Genomic_DNA"/>
</dbReference>
<protein>
    <submittedName>
        <fullName evidence="1">Trehalose-phosphatase</fullName>
    </submittedName>
</protein>